<protein>
    <submittedName>
        <fullName evidence="1 2">Uncharacterized protein</fullName>
    </submittedName>
</protein>
<dbReference type="EMBL" id="ABJB010212172">
    <property type="status" value="NOT_ANNOTATED_CDS"/>
    <property type="molecule type" value="Genomic_DNA"/>
</dbReference>
<reference evidence="1 3" key="1">
    <citation type="submission" date="2008-03" db="EMBL/GenBank/DDBJ databases">
        <title>Annotation of Ixodes scapularis.</title>
        <authorList>
            <consortium name="Ixodes scapularis Genome Project Consortium"/>
            <person name="Caler E."/>
            <person name="Hannick L.I."/>
            <person name="Bidwell S."/>
            <person name="Joardar V."/>
            <person name="Thiagarajan M."/>
            <person name="Amedeo P."/>
            <person name="Galinsky K.J."/>
            <person name="Schobel S."/>
            <person name="Inman J."/>
            <person name="Hostetler J."/>
            <person name="Miller J."/>
            <person name="Hammond M."/>
            <person name="Megy K."/>
            <person name="Lawson D."/>
            <person name="Kodira C."/>
            <person name="Sutton G."/>
            <person name="Meyer J."/>
            <person name="Hill C.A."/>
            <person name="Birren B."/>
            <person name="Nene V."/>
            <person name="Collins F."/>
            <person name="Alarcon-Chaidez F."/>
            <person name="Wikel S."/>
            <person name="Strausberg R."/>
        </authorList>
    </citation>
    <scope>NUCLEOTIDE SEQUENCE [LARGE SCALE GENOMIC DNA]</scope>
    <source>
        <strain evidence="3">Wikel</strain>
        <strain evidence="1">Wikel colony</strain>
    </source>
</reference>
<dbReference type="EMBL" id="DS810236">
    <property type="protein sequence ID" value="EEC11069.1"/>
    <property type="molecule type" value="Genomic_DNA"/>
</dbReference>
<dbReference type="AlphaFoldDB" id="B7PWU7"/>
<evidence type="ECO:0000313" key="1">
    <source>
        <dbReference type="EMBL" id="EEC11069.1"/>
    </source>
</evidence>
<dbReference type="OrthoDB" id="6511646at2759"/>
<feature type="non-terminal residue" evidence="1">
    <location>
        <position position="260"/>
    </location>
</feature>
<proteinExistence type="predicted"/>
<reference evidence="2" key="2">
    <citation type="submission" date="2020-05" db="UniProtKB">
        <authorList>
            <consortium name="EnsemblMetazoa"/>
        </authorList>
    </citation>
    <scope>IDENTIFICATION</scope>
    <source>
        <strain evidence="2">wikel</strain>
    </source>
</reference>
<sequence>TPGVATAPAQPAFAYPISYNLQAPHPYANYPQSTVEYTTAAISQTASLPSGYAPQGLAPSPPSVLPQSAHYAQPLYYTGTATGTSALPAASGPSAAPPGALVHAGITYVPAPGQVGRSQATYTLPAGYTSAQPSPAYATYAPPLTSSQQKTGDLNVPSDYYSPSLYSGQAYGAPSGASVYSPPPAYYAPQAVHPTQVAQPAALPSTYRVYGRSQIPPEALYRYYVPHTGHPTPGPQQTQPVAPSPVQPTYPAGTALVGGF</sequence>
<dbReference type="HOGENOM" id="CLU_1071876_0_0_1"/>
<keyword evidence="3" id="KW-1185">Reference proteome</keyword>
<dbReference type="EnsemblMetazoa" id="ISCW019780-RA">
    <property type="protein sequence ID" value="ISCW019780-PA"/>
    <property type="gene ID" value="ISCW019780"/>
</dbReference>
<dbReference type="PaxDb" id="6945-B7PWU7"/>
<name>B7PWU7_IXOSC</name>
<gene>
    <name evidence="1" type="ORF">IscW_ISCW019780</name>
</gene>
<evidence type="ECO:0000313" key="2">
    <source>
        <dbReference type="EnsemblMetazoa" id="ISCW019780-PA"/>
    </source>
</evidence>
<accession>B7PWU7</accession>
<dbReference type="InParanoid" id="B7PWU7"/>
<evidence type="ECO:0000313" key="3">
    <source>
        <dbReference type="Proteomes" id="UP000001555"/>
    </source>
</evidence>
<dbReference type="Proteomes" id="UP000001555">
    <property type="component" value="Unassembled WGS sequence"/>
</dbReference>
<organism>
    <name type="scientific">Ixodes scapularis</name>
    <name type="common">Black-legged tick</name>
    <name type="synonym">Deer tick</name>
    <dbReference type="NCBI Taxonomy" id="6945"/>
    <lineage>
        <taxon>Eukaryota</taxon>
        <taxon>Metazoa</taxon>
        <taxon>Ecdysozoa</taxon>
        <taxon>Arthropoda</taxon>
        <taxon>Chelicerata</taxon>
        <taxon>Arachnida</taxon>
        <taxon>Acari</taxon>
        <taxon>Parasitiformes</taxon>
        <taxon>Ixodida</taxon>
        <taxon>Ixodoidea</taxon>
        <taxon>Ixodidae</taxon>
        <taxon>Ixodinae</taxon>
        <taxon>Ixodes</taxon>
    </lineage>
</organism>
<dbReference type="VEuPathDB" id="VectorBase:ISCW019780"/>
<dbReference type="VEuPathDB" id="VectorBase:ISCP_005081"/>
<feature type="non-terminal residue" evidence="1">
    <location>
        <position position="1"/>
    </location>
</feature>